<dbReference type="SMART" id="SM01321">
    <property type="entry name" value="Y1_Tnp"/>
    <property type="match status" value="1"/>
</dbReference>
<proteinExistence type="predicted"/>
<dbReference type="SUPFAM" id="SSF143422">
    <property type="entry name" value="Transposase IS200-like"/>
    <property type="match status" value="1"/>
</dbReference>
<reference evidence="2 3" key="1">
    <citation type="submission" date="2024-06" db="EMBL/GenBank/DDBJ databases">
        <authorList>
            <person name="Kaempfer P."/>
            <person name="Viver T."/>
        </authorList>
    </citation>
    <scope>NUCLEOTIDE SEQUENCE [LARGE SCALE GENOMIC DNA]</scope>
    <source>
        <strain evidence="2 3">ST-37</strain>
    </source>
</reference>
<dbReference type="Proteomes" id="UP001629058">
    <property type="component" value="Unassembled WGS sequence"/>
</dbReference>
<keyword evidence="3" id="KW-1185">Reference proteome</keyword>
<protein>
    <recommendedName>
        <fullName evidence="1">Transposase IS200-like domain-containing protein</fullName>
    </recommendedName>
</protein>
<dbReference type="InterPro" id="IPR002686">
    <property type="entry name" value="Transposase_17"/>
</dbReference>
<organism evidence="2 3">
    <name type="scientific">Chryseobacterium terrae</name>
    <dbReference type="NCBI Taxonomy" id="3163299"/>
    <lineage>
        <taxon>Bacteria</taxon>
        <taxon>Pseudomonadati</taxon>
        <taxon>Bacteroidota</taxon>
        <taxon>Flavobacteriia</taxon>
        <taxon>Flavobacteriales</taxon>
        <taxon>Weeksellaceae</taxon>
        <taxon>Chryseobacterium group</taxon>
        <taxon>Chryseobacterium</taxon>
    </lineage>
</organism>
<dbReference type="InterPro" id="IPR036515">
    <property type="entry name" value="Transposase_17_sf"/>
</dbReference>
<dbReference type="Gene3D" id="3.30.70.1290">
    <property type="entry name" value="Transposase IS200-like"/>
    <property type="match status" value="1"/>
</dbReference>
<evidence type="ECO:0000313" key="3">
    <source>
        <dbReference type="Proteomes" id="UP001629058"/>
    </source>
</evidence>
<dbReference type="RefSeq" id="WP_408091050.1">
    <property type="nucleotide sequence ID" value="NZ_JBELPY010000008.1"/>
</dbReference>
<feature type="domain" description="Transposase IS200-like" evidence="1">
    <location>
        <begin position="8"/>
        <end position="140"/>
    </location>
</feature>
<accession>A0ABW8Y554</accession>
<sequence length="204" mass="24929">MNHKPLLEEGKYYHIYNRGNNGQNIFFDTKNYTFFLNRYDQYISPFCDTIAWVLLRNHFHILVYVKPFEEIDIEKLEYTATEVPKKIDIHLQFGHFFNSYAKAINKHYNRTGSLFEKNFERKEIHSLDYFKKLIHYIHYNPIKHNFAEEIWAYPWSSYGSIISHKPTKLNRKFVLELFRSQEEFKLYHTESKDYDDINELTIEF</sequence>
<gene>
    <name evidence="2" type="ORF">ABS765_12540</name>
</gene>
<comment type="caution">
    <text evidence="2">The sequence shown here is derived from an EMBL/GenBank/DDBJ whole genome shotgun (WGS) entry which is preliminary data.</text>
</comment>
<evidence type="ECO:0000313" key="2">
    <source>
        <dbReference type="EMBL" id="MFL9834857.1"/>
    </source>
</evidence>
<evidence type="ECO:0000259" key="1">
    <source>
        <dbReference type="SMART" id="SM01321"/>
    </source>
</evidence>
<dbReference type="EMBL" id="JBELPY010000008">
    <property type="protein sequence ID" value="MFL9834857.1"/>
    <property type="molecule type" value="Genomic_DNA"/>
</dbReference>
<dbReference type="PANTHER" id="PTHR34322">
    <property type="entry name" value="TRANSPOSASE, Y1_TNP DOMAIN-CONTAINING"/>
    <property type="match status" value="1"/>
</dbReference>
<dbReference type="PANTHER" id="PTHR34322:SF2">
    <property type="entry name" value="TRANSPOSASE IS200-LIKE DOMAIN-CONTAINING PROTEIN"/>
    <property type="match status" value="1"/>
</dbReference>
<name>A0ABW8Y554_9FLAO</name>